<keyword evidence="2" id="KW-0812">Transmembrane</keyword>
<feature type="region of interest" description="Disordered" evidence="1">
    <location>
        <begin position="172"/>
        <end position="207"/>
    </location>
</feature>
<feature type="transmembrane region" description="Helical" evidence="2">
    <location>
        <begin position="53"/>
        <end position="78"/>
    </location>
</feature>
<feature type="transmembrane region" description="Helical" evidence="2">
    <location>
        <begin position="145"/>
        <end position="165"/>
    </location>
</feature>
<evidence type="ECO:0008006" key="5">
    <source>
        <dbReference type="Google" id="ProtNLM"/>
    </source>
</evidence>
<reference evidence="3" key="1">
    <citation type="submission" date="2022-05" db="EMBL/GenBank/DDBJ databases">
        <title>Schlegelella sp. nov., isolated from mangrove soil.</title>
        <authorList>
            <person name="Liu Y."/>
            <person name="Ge X."/>
            <person name="Liu W."/>
        </authorList>
    </citation>
    <scope>NUCLEOTIDE SEQUENCE</scope>
    <source>
        <strain evidence="3">S2-27</strain>
    </source>
</reference>
<name>A0ABT0YLF5_9BURK</name>
<keyword evidence="4" id="KW-1185">Reference proteome</keyword>
<dbReference type="RefSeq" id="WP_251777168.1">
    <property type="nucleotide sequence ID" value="NZ_JAMKFE010000003.1"/>
</dbReference>
<accession>A0ABT0YLF5</accession>
<comment type="caution">
    <text evidence="3">The sequence shown here is derived from an EMBL/GenBank/DDBJ whole genome shotgun (WGS) entry which is preliminary data.</text>
</comment>
<protein>
    <recommendedName>
        <fullName evidence="5">DUF4328 domain-containing protein</fullName>
    </recommendedName>
</protein>
<evidence type="ECO:0000256" key="2">
    <source>
        <dbReference type="SAM" id="Phobius"/>
    </source>
</evidence>
<evidence type="ECO:0000313" key="4">
    <source>
        <dbReference type="Proteomes" id="UP001165541"/>
    </source>
</evidence>
<organism evidence="3 4">
    <name type="scientific">Caldimonas mangrovi</name>
    <dbReference type="NCBI Taxonomy" id="2944811"/>
    <lineage>
        <taxon>Bacteria</taxon>
        <taxon>Pseudomonadati</taxon>
        <taxon>Pseudomonadota</taxon>
        <taxon>Betaproteobacteria</taxon>
        <taxon>Burkholderiales</taxon>
        <taxon>Sphaerotilaceae</taxon>
        <taxon>Caldimonas</taxon>
    </lineage>
</organism>
<proteinExistence type="predicted"/>
<evidence type="ECO:0000256" key="1">
    <source>
        <dbReference type="SAM" id="MobiDB-lite"/>
    </source>
</evidence>
<keyword evidence="2" id="KW-0472">Membrane</keyword>
<sequence>MPLVDERGVGLILFGLVCTVLVAGAVVIGVHFLMPKKLVERYWKQPHFGPFQLAVFTGTIWAPLRTVMLLAAIAFPAIARKRGMTEMREVVPAWCRWVAKLLGTIWVITSAGLVLATATLLAHFQASGRIALWPGQDGARVDWDLAIAIAVLLAGAGFLLVRHVISRGARGGRHDSAVTHQSRPGSPPKPSADSRSKVPPGDGERAK</sequence>
<dbReference type="EMBL" id="JAMKFE010000003">
    <property type="protein sequence ID" value="MCM5678976.1"/>
    <property type="molecule type" value="Genomic_DNA"/>
</dbReference>
<keyword evidence="2" id="KW-1133">Transmembrane helix</keyword>
<gene>
    <name evidence="3" type="ORF">M8A51_05460</name>
</gene>
<feature type="transmembrane region" description="Helical" evidence="2">
    <location>
        <begin position="99"/>
        <end position="125"/>
    </location>
</feature>
<feature type="transmembrane region" description="Helical" evidence="2">
    <location>
        <begin position="12"/>
        <end position="33"/>
    </location>
</feature>
<dbReference type="Proteomes" id="UP001165541">
    <property type="component" value="Unassembled WGS sequence"/>
</dbReference>
<evidence type="ECO:0000313" key="3">
    <source>
        <dbReference type="EMBL" id="MCM5678976.1"/>
    </source>
</evidence>
<feature type="compositionally biased region" description="Basic and acidic residues" evidence="1">
    <location>
        <begin position="192"/>
        <end position="207"/>
    </location>
</feature>